<dbReference type="SUPFAM" id="SSF52096">
    <property type="entry name" value="ClpP/crotonase"/>
    <property type="match status" value="1"/>
</dbReference>
<reference evidence="3" key="1">
    <citation type="submission" date="2016-03" db="EMBL/GenBank/DDBJ databases">
        <authorList>
            <person name="Ploux O."/>
        </authorList>
    </citation>
    <scope>NUCLEOTIDE SEQUENCE [LARGE SCALE GENOMIC DNA]</scope>
    <source>
        <strain evidence="3">UK7</strain>
    </source>
</reference>
<dbReference type="InParanoid" id="A0A1E1L4H3"/>
<dbReference type="InterPro" id="IPR001753">
    <property type="entry name" value="Enoyl-CoA_hydra/iso"/>
</dbReference>
<evidence type="ECO:0000313" key="3">
    <source>
        <dbReference type="Proteomes" id="UP000178129"/>
    </source>
</evidence>
<dbReference type="Pfam" id="PF00378">
    <property type="entry name" value="ECH_1"/>
    <property type="match status" value="1"/>
</dbReference>
<proteinExistence type="inferred from homology"/>
<organism evidence="2 3">
    <name type="scientific">Rhynchosporium graminicola</name>
    <dbReference type="NCBI Taxonomy" id="2792576"/>
    <lineage>
        <taxon>Eukaryota</taxon>
        <taxon>Fungi</taxon>
        <taxon>Dikarya</taxon>
        <taxon>Ascomycota</taxon>
        <taxon>Pezizomycotina</taxon>
        <taxon>Leotiomycetes</taxon>
        <taxon>Helotiales</taxon>
        <taxon>Ploettnerulaceae</taxon>
        <taxon>Rhynchosporium</taxon>
    </lineage>
</organism>
<accession>A0A1E1L4H3</accession>
<comment type="similarity">
    <text evidence="1">Belongs to the enoyl-CoA hydratase/isomerase family.</text>
</comment>
<dbReference type="EMBL" id="FJUW01000032">
    <property type="protein sequence ID" value="CZT04488.1"/>
    <property type="molecule type" value="Genomic_DNA"/>
</dbReference>
<name>A0A1E1L4H3_9HELO</name>
<protein>
    <submittedName>
        <fullName evidence="2">Related to probable enoyl-CoA hydratase</fullName>
    </submittedName>
</protein>
<sequence length="310" mass="33727">MPPLPSSYASLPFSDILISHVPASSPSPTPVILITLHRPQKNNAFTDVMHTELASILPILSVDPRVKAIVVTGSGRMFCAGADLDMGLSYERDTVRSHRDGGGQVALAIHRCNKPVIAAINGSAVGVGITMTLPMSIRIVSSSAKIGFVFARRGIVMEACSSYFLPRLIGYSRATHLVTTGEVLPASHKLLEGLFSEILPQEQVLERALDIADDVARNCSNVSVMLMRDLMWRGPDSAEGAHLLDSKVLLGLFKGRDKDEGIQSFLEKRSPEFKGTMDDAPDIWPWWEGVDIGVKTLRLEEEEGKAKAKL</sequence>
<dbReference type="InterPro" id="IPR051053">
    <property type="entry name" value="ECH/Chromodomain_protein"/>
</dbReference>
<evidence type="ECO:0000256" key="1">
    <source>
        <dbReference type="ARBA" id="ARBA00005254"/>
    </source>
</evidence>
<gene>
    <name evidence="2" type="ORF">RCO7_10421</name>
</gene>
<dbReference type="InterPro" id="IPR014748">
    <property type="entry name" value="Enoyl-CoA_hydra_C"/>
</dbReference>
<dbReference type="Proteomes" id="UP000178129">
    <property type="component" value="Unassembled WGS sequence"/>
</dbReference>
<dbReference type="InterPro" id="IPR029045">
    <property type="entry name" value="ClpP/crotonase-like_dom_sf"/>
</dbReference>
<comment type="caution">
    <text evidence="2">The sequence shown here is derived from an EMBL/GenBank/DDBJ whole genome shotgun (WGS) entry which is preliminary data.</text>
</comment>
<dbReference type="AlphaFoldDB" id="A0A1E1L4H3"/>
<keyword evidence="3" id="KW-1185">Reference proteome</keyword>
<dbReference type="Gene3D" id="1.10.12.10">
    <property type="entry name" value="Lyase 2-enoyl-coa Hydratase, Chain A, domain 2"/>
    <property type="match status" value="1"/>
</dbReference>
<dbReference type="PANTHER" id="PTHR43684">
    <property type="match status" value="1"/>
</dbReference>
<dbReference type="STRING" id="914237.A0A1E1L4H3"/>
<evidence type="ECO:0000313" key="2">
    <source>
        <dbReference type="EMBL" id="CZT04488.1"/>
    </source>
</evidence>
<dbReference type="Gene3D" id="3.90.226.10">
    <property type="entry name" value="2-enoyl-CoA Hydratase, Chain A, domain 1"/>
    <property type="match status" value="1"/>
</dbReference>
<dbReference type="PANTHER" id="PTHR43684:SF4">
    <property type="entry name" value="ENOYL-COA HYDRATASE_ISOMERASE FAMILY PROTEIN (AFU_ORTHOLOGUE AFUA_1G01890)"/>
    <property type="match status" value="1"/>
</dbReference>
<dbReference type="CDD" id="cd06558">
    <property type="entry name" value="crotonase-like"/>
    <property type="match status" value="1"/>
</dbReference>